<dbReference type="AlphaFoldDB" id="A0A4S3TF89"/>
<evidence type="ECO:0000313" key="4">
    <source>
        <dbReference type="Proteomes" id="UP000321504"/>
    </source>
</evidence>
<evidence type="ECO:0000313" key="3">
    <source>
        <dbReference type="Proteomes" id="UP000191946"/>
    </source>
</evidence>
<proteinExistence type="predicted"/>
<dbReference type="EMBL" id="LHQV01000006">
    <property type="protein sequence ID" value="OQK02670.1"/>
    <property type="molecule type" value="Genomic_DNA"/>
</dbReference>
<reference evidence="1 3" key="1">
    <citation type="submission" date="2015-08" db="EMBL/GenBank/DDBJ databases">
        <title>Draft Genome Sequences of Vibrio parahaemolyticus Strains.</title>
        <authorList>
            <person name="Gonzalez-Escalona N."/>
            <person name="DePaola A."/>
        </authorList>
    </citation>
    <scope>NUCLEOTIDE SEQUENCE [LARGE SCALE GENOMIC DNA]</scope>
    <source>
        <strain evidence="1 3">CFSAN001621</strain>
    </source>
</reference>
<dbReference type="RefSeq" id="WP_005495414.1">
    <property type="nucleotide sequence ID" value="NZ_CANUIA010000003.1"/>
</dbReference>
<dbReference type="Proteomes" id="UP000321504">
    <property type="component" value="Unassembled WGS sequence"/>
</dbReference>
<accession>A0A4S3TF89</accession>
<organism evidence="2 4">
    <name type="scientific">Vibrio parahaemolyticus</name>
    <dbReference type="NCBI Taxonomy" id="670"/>
    <lineage>
        <taxon>Bacteria</taxon>
        <taxon>Pseudomonadati</taxon>
        <taxon>Pseudomonadota</taxon>
        <taxon>Gammaproteobacteria</taxon>
        <taxon>Vibrionales</taxon>
        <taxon>Vibrionaceae</taxon>
        <taxon>Vibrio</taxon>
    </lineage>
</organism>
<reference evidence="2 4" key="2">
    <citation type="submission" date="2019-08" db="EMBL/GenBank/DDBJ databases">
        <title>Emerging of two pre-pandemic pathogenic O4:KUT lineages of Vibrio parahaemolyticus in coastal eastern China.</title>
        <authorList>
            <person name="Yu H."/>
        </authorList>
    </citation>
    <scope>NUCLEOTIDE SEQUENCE [LARGE SCALE GENOMIC DNA]</scope>
    <source>
        <strain evidence="2 4">HZ17-383</strain>
    </source>
</reference>
<protein>
    <submittedName>
        <fullName evidence="2">Uncharacterized protein</fullName>
    </submittedName>
</protein>
<name>A0A4S3TF89_VIBPH</name>
<sequence length="72" mass="8142">MKKGVIDKSLIPVSEIVTITAPVQVVIRDGEFTVKELVVAGKTVDCYQGLTNILLEKQREFDRHKSQTLNDW</sequence>
<evidence type="ECO:0000313" key="1">
    <source>
        <dbReference type="EMBL" id="OQK02670.1"/>
    </source>
</evidence>
<dbReference type="EMBL" id="VRMQ01000002">
    <property type="protein sequence ID" value="TXN16374.1"/>
    <property type="molecule type" value="Genomic_DNA"/>
</dbReference>
<comment type="caution">
    <text evidence="2">The sequence shown here is derived from an EMBL/GenBank/DDBJ whole genome shotgun (WGS) entry which is preliminary data.</text>
</comment>
<evidence type="ECO:0000313" key="2">
    <source>
        <dbReference type="EMBL" id="TXN16374.1"/>
    </source>
</evidence>
<keyword evidence="3" id="KW-1185">Reference proteome</keyword>
<gene>
    <name evidence="1" type="ORF">AKG60_05365</name>
    <name evidence="2" type="ORF">FVP01_10460</name>
</gene>
<dbReference type="Proteomes" id="UP000191946">
    <property type="component" value="Unassembled WGS sequence"/>
</dbReference>